<dbReference type="GO" id="GO:0016747">
    <property type="term" value="F:acyltransferase activity, transferring groups other than amino-acyl groups"/>
    <property type="evidence" value="ECO:0007669"/>
    <property type="project" value="InterPro"/>
</dbReference>
<name>A0A6A6ILE8_9PLEO</name>
<keyword evidence="4" id="KW-1185">Reference proteome</keyword>
<accession>A0A6A6ILE8</accession>
<evidence type="ECO:0000256" key="1">
    <source>
        <dbReference type="SAM" id="MobiDB-lite"/>
    </source>
</evidence>
<dbReference type="AlphaFoldDB" id="A0A6A6ILE8"/>
<evidence type="ECO:0000313" key="3">
    <source>
        <dbReference type="EMBL" id="KAF2250672.1"/>
    </source>
</evidence>
<organism evidence="3 4">
    <name type="scientific">Trematosphaeria pertusa</name>
    <dbReference type="NCBI Taxonomy" id="390896"/>
    <lineage>
        <taxon>Eukaryota</taxon>
        <taxon>Fungi</taxon>
        <taxon>Dikarya</taxon>
        <taxon>Ascomycota</taxon>
        <taxon>Pezizomycotina</taxon>
        <taxon>Dothideomycetes</taxon>
        <taxon>Pleosporomycetidae</taxon>
        <taxon>Pleosporales</taxon>
        <taxon>Massarineae</taxon>
        <taxon>Trematosphaeriaceae</taxon>
        <taxon>Trematosphaeria</taxon>
    </lineage>
</organism>
<protein>
    <recommendedName>
        <fullName evidence="2">N-acetyltransferase domain-containing protein</fullName>
    </recommendedName>
</protein>
<dbReference type="RefSeq" id="XP_033685676.1">
    <property type="nucleotide sequence ID" value="XM_033821342.1"/>
</dbReference>
<dbReference type="SUPFAM" id="SSF55729">
    <property type="entry name" value="Acyl-CoA N-acyltransferases (Nat)"/>
    <property type="match status" value="1"/>
</dbReference>
<dbReference type="GeneID" id="54574672"/>
<evidence type="ECO:0000313" key="4">
    <source>
        <dbReference type="Proteomes" id="UP000800094"/>
    </source>
</evidence>
<dbReference type="InterPro" id="IPR052523">
    <property type="entry name" value="Trichothecene_AcTrans"/>
</dbReference>
<dbReference type="EMBL" id="ML987193">
    <property type="protein sequence ID" value="KAF2250672.1"/>
    <property type="molecule type" value="Genomic_DNA"/>
</dbReference>
<feature type="compositionally biased region" description="Basic and acidic residues" evidence="1">
    <location>
        <begin position="104"/>
        <end position="133"/>
    </location>
</feature>
<dbReference type="PROSITE" id="PS51186">
    <property type="entry name" value="GNAT"/>
    <property type="match status" value="1"/>
</dbReference>
<dbReference type="InterPro" id="IPR016181">
    <property type="entry name" value="Acyl_CoA_acyltransferase"/>
</dbReference>
<feature type="region of interest" description="Disordered" evidence="1">
    <location>
        <begin position="98"/>
        <end position="147"/>
    </location>
</feature>
<dbReference type="InterPro" id="IPR000182">
    <property type="entry name" value="GNAT_dom"/>
</dbReference>
<proteinExistence type="predicted"/>
<dbReference type="OrthoDB" id="2115692at2759"/>
<gene>
    <name evidence="3" type="ORF">BU26DRAFT_268297</name>
</gene>
<evidence type="ECO:0000259" key="2">
    <source>
        <dbReference type="PROSITE" id="PS51186"/>
    </source>
</evidence>
<dbReference type="Gene3D" id="3.40.630.30">
    <property type="match status" value="1"/>
</dbReference>
<dbReference type="PANTHER" id="PTHR42791:SF2">
    <property type="entry name" value="N-ACETYLTRANSFERASE DOMAIN-CONTAINING PROTEIN"/>
    <property type="match status" value="1"/>
</dbReference>
<feature type="domain" description="N-acetyltransferase" evidence="2">
    <location>
        <begin position="110"/>
        <end position="289"/>
    </location>
</feature>
<sequence length="290" mass="32211">MSPSPTHPKILIQPLRACEIPACAALAAHAFHSDRHTRVKQLSERHPFDLNALFRDMLASQLRSENSMKAVHHGQSGGEVLGWCGCGFRGVDMESVRRSMGVRSAEREAVDGARVDEESSHEEENSERKREGTEGSAETGEDEDEDPIARLHALEDADMRAWMLRLMPPGCACMFITSLAVSPSHQRRGIGAALLTPLLALADALRVYTWVHASPAAWPLLRKMRFEEVGRLELDLDAYAPRAPSAEEGRELGLQGGRWGRCVLRYGKREAVRLEEWDAGKLREALEFPG</sequence>
<dbReference type="Proteomes" id="UP000800094">
    <property type="component" value="Unassembled WGS sequence"/>
</dbReference>
<dbReference type="Pfam" id="PF00583">
    <property type="entry name" value="Acetyltransf_1"/>
    <property type="match status" value="1"/>
</dbReference>
<dbReference type="PANTHER" id="PTHR42791">
    <property type="entry name" value="GNAT FAMILY ACETYLTRANSFERASE"/>
    <property type="match status" value="1"/>
</dbReference>
<reference evidence="3" key="1">
    <citation type="journal article" date="2020" name="Stud. Mycol.">
        <title>101 Dothideomycetes genomes: a test case for predicting lifestyles and emergence of pathogens.</title>
        <authorList>
            <person name="Haridas S."/>
            <person name="Albert R."/>
            <person name="Binder M."/>
            <person name="Bloem J."/>
            <person name="Labutti K."/>
            <person name="Salamov A."/>
            <person name="Andreopoulos B."/>
            <person name="Baker S."/>
            <person name="Barry K."/>
            <person name="Bills G."/>
            <person name="Bluhm B."/>
            <person name="Cannon C."/>
            <person name="Castanera R."/>
            <person name="Culley D."/>
            <person name="Daum C."/>
            <person name="Ezra D."/>
            <person name="Gonzalez J."/>
            <person name="Henrissat B."/>
            <person name="Kuo A."/>
            <person name="Liang C."/>
            <person name="Lipzen A."/>
            <person name="Lutzoni F."/>
            <person name="Magnuson J."/>
            <person name="Mondo S."/>
            <person name="Nolan M."/>
            <person name="Ohm R."/>
            <person name="Pangilinan J."/>
            <person name="Park H.-J."/>
            <person name="Ramirez L."/>
            <person name="Alfaro M."/>
            <person name="Sun H."/>
            <person name="Tritt A."/>
            <person name="Yoshinaga Y."/>
            <person name="Zwiers L.-H."/>
            <person name="Turgeon B."/>
            <person name="Goodwin S."/>
            <person name="Spatafora J."/>
            <person name="Crous P."/>
            <person name="Grigoriev I."/>
        </authorList>
    </citation>
    <scope>NUCLEOTIDE SEQUENCE</scope>
    <source>
        <strain evidence="3">CBS 122368</strain>
    </source>
</reference>